<evidence type="ECO:0000256" key="2">
    <source>
        <dbReference type="SAM" id="SignalP"/>
    </source>
</evidence>
<feature type="region of interest" description="Disordered" evidence="1">
    <location>
        <begin position="74"/>
        <end position="99"/>
    </location>
</feature>
<dbReference type="InterPro" id="IPR001214">
    <property type="entry name" value="SET_dom"/>
</dbReference>
<name>A0AA97NVU0_PYRO3</name>
<dbReference type="PANTHER" id="PTHR47332">
    <property type="entry name" value="SET DOMAIN-CONTAINING PROTEIN 5"/>
    <property type="match status" value="1"/>
</dbReference>
<dbReference type="InterPro" id="IPR053185">
    <property type="entry name" value="SET_domain_protein"/>
</dbReference>
<dbReference type="InterPro" id="IPR011990">
    <property type="entry name" value="TPR-like_helical_dom_sf"/>
</dbReference>
<evidence type="ECO:0000259" key="3">
    <source>
        <dbReference type="PROSITE" id="PS50280"/>
    </source>
</evidence>
<dbReference type="AlphaFoldDB" id="A0AA97NVU0"/>
<dbReference type="EMBL" id="JH793781">
    <property type="protein sequence ID" value="ELQ37255.1"/>
    <property type="molecule type" value="Genomic_DNA"/>
</dbReference>
<dbReference type="Proteomes" id="UP000011086">
    <property type="component" value="Unassembled WGS sequence"/>
</dbReference>
<evidence type="ECO:0000313" key="4">
    <source>
        <dbReference type="EMBL" id="ELQ37255.1"/>
    </source>
</evidence>
<dbReference type="Pfam" id="PF00856">
    <property type="entry name" value="SET"/>
    <property type="match status" value="1"/>
</dbReference>
<proteinExistence type="predicted"/>
<feature type="chain" id="PRO_5041649010" description="SET domain-containing protein" evidence="2">
    <location>
        <begin position="26"/>
        <end position="461"/>
    </location>
</feature>
<dbReference type="PROSITE" id="PS50280">
    <property type="entry name" value="SET"/>
    <property type="match status" value="1"/>
</dbReference>
<dbReference type="CDD" id="cd20071">
    <property type="entry name" value="SET_SMYD"/>
    <property type="match status" value="1"/>
</dbReference>
<dbReference type="PANTHER" id="PTHR47332:SF6">
    <property type="entry name" value="SET DOMAIN-CONTAINING PROTEIN"/>
    <property type="match status" value="1"/>
</dbReference>
<dbReference type="Gene3D" id="2.170.270.10">
    <property type="entry name" value="SET domain"/>
    <property type="match status" value="1"/>
</dbReference>
<feature type="domain" description="SET" evidence="3">
    <location>
        <begin position="157"/>
        <end position="309"/>
    </location>
</feature>
<dbReference type="Gene3D" id="1.25.40.10">
    <property type="entry name" value="Tetratricopeptide repeat domain"/>
    <property type="match status" value="1"/>
</dbReference>
<organism evidence="4">
    <name type="scientific">Pyricularia oryzae (strain Y34)</name>
    <name type="common">Rice blast fungus</name>
    <name type="synonym">Magnaporthe oryzae</name>
    <dbReference type="NCBI Taxonomy" id="1143189"/>
    <lineage>
        <taxon>Eukaryota</taxon>
        <taxon>Fungi</taxon>
        <taxon>Dikarya</taxon>
        <taxon>Ascomycota</taxon>
        <taxon>Pezizomycotina</taxon>
        <taxon>Sordariomycetes</taxon>
        <taxon>Sordariomycetidae</taxon>
        <taxon>Magnaporthales</taxon>
        <taxon>Pyriculariaceae</taxon>
        <taxon>Pyricularia</taxon>
    </lineage>
</organism>
<protein>
    <recommendedName>
        <fullName evidence="3">SET domain-containing protein</fullName>
    </recommendedName>
</protein>
<gene>
    <name evidence="4" type="ORF">OOU_Y34scaffold00608g22</name>
</gene>
<evidence type="ECO:0000256" key="1">
    <source>
        <dbReference type="SAM" id="MobiDB-lite"/>
    </source>
</evidence>
<reference evidence="4" key="1">
    <citation type="journal article" date="2012" name="PLoS Genet.">
        <title>Comparative analysis of the genomes of two field isolates of the rice blast fungus Magnaporthe oryzae.</title>
        <authorList>
            <person name="Xue M."/>
            <person name="Yang J."/>
            <person name="Li Z."/>
            <person name="Hu S."/>
            <person name="Yao N."/>
            <person name="Dean R.A."/>
            <person name="Zhao W."/>
            <person name="Shen M."/>
            <person name="Zhang H."/>
            <person name="Li C."/>
            <person name="Liu L."/>
            <person name="Cao L."/>
            <person name="Xu X."/>
            <person name="Xing Y."/>
            <person name="Hsiang T."/>
            <person name="Zhang Z."/>
            <person name="Xu J.R."/>
            <person name="Peng Y.L."/>
        </authorList>
    </citation>
    <scope>NUCLEOTIDE SEQUENCE</scope>
    <source>
        <strain evidence="4">Y34</strain>
    </source>
</reference>
<accession>A0AA97NVU0</accession>
<feature type="signal peptide" evidence="2">
    <location>
        <begin position="1"/>
        <end position="25"/>
    </location>
</feature>
<dbReference type="InterPro" id="IPR046341">
    <property type="entry name" value="SET_dom_sf"/>
</dbReference>
<dbReference type="SMART" id="SM00317">
    <property type="entry name" value="SET"/>
    <property type="match status" value="1"/>
</dbReference>
<dbReference type="SUPFAM" id="SSF82199">
    <property type="entry name" value="SET domain"/>
    <property type="match status" value="1"/>
</dbReference>
<sequence length="461" mass="50351">MPLSRVSSFVPVCLLLGLLMGVCHSSRPEAHQHHGPHGVCPWSRPGQSLFQPCCSVQSNEDGLVLEGMDGLDWEGSAKDRSSSGPARPANASNTNAWDTPWRGPHACAGEFCVYSNPGFANGHGMVFIGKARNAEILARVLKASSGSASDNTLADRTLFERKEIPGKGVGLVARRPISRGQLIMAQRPALVTDIKTFDISDDDQTRLFDAGIEQLPSETVMEFLSQASQTDSTKRGAKIRDIANTNSFNLNIAGVPHAGTFLGVSRLNHDCRPNNLPTSLAFHVAKSFVHTTHATRDIAAGEELTISYVDSYSSRNVRQERLKRNWGFTCTCPHCSLSEAMGKLSDSRLYAIYQLDNSLRNLTWREDGPALPNSVELMLSLIRQERLDFSLAEAYRLAAETHGSLGSRELALKYAHLALEAGVVEQGAASPLVVDMEDFVKDPSSHWSWLKRVDGSGNEMH</sequence>
<keyword evidence="2" id="KW-0732">Signal</keyword>